<dbReference type="AlphaFoldDB" id="A0A0W8FP27"/>
<sequence>MYRSQRILEIAVAAVAFVAQPFGFRTPVDVLFRFPDILTTATEAECLEAHCLQSDVAGQYHQIGPGYFPAVFLLDRPEQTACLVEVHVVRPAVEGCKTLIAGAATAAAIAGAVSSRAVPGHADHQPTIVAPIGRPPFLRIGHQRREIFLNRREIKFLEFLAVVETLAHRIGLGGMLMQNIEFQLIRPPVTVRRAFTGYLLVCPARYRALTVFIHNVSSFYSDPVKLCLLFYFK</sequence>
<name>A0A0W8FP27_9ZZZZ</name>
<comment type="caution">
    <text evidence="1">The sequence shown here is derived from an EMBL/GenBank/DDBJ whole genome shotgun (WGS) entry which is preliminary data.</text>
</comment>
<proteinExistence type="predicted"/>
<gene>
    <name evidence="1" type="ORF">ASZ90_007661</name>
</gene>
<protein>
    <submittedName>
        <fullName evidence="1">Uncharacterized protein</fullName>
    </submittedName>
</protein>
<evidence type="ECO:0000313" key="1">
    <source>
        <dbReference type="EMBL" id="KUG22569.1"/>
    </source>
</evidence>
<reference evidence="1" key="1">
    <citation type="journal article" date="2015" name="Proc. Natl. Acad. Sci. U.S.A.">
        <title>Networks of energetic and metabolic interactions define dynamics in microbial communities.</title>
        <authorList>
            <person name="Embree M."/>
            <person name="Liu J.K."/>
            <person name="Al-Bassam M.M."/>
            <person name="Zengler K."/>
        </authorList>
    </citation>
    <scope>NUCLEOTIDE SEQUENCE</scope>
</reference>
<accession>A0A0W8FP27</accession>
<dbReference type="EMBL" id="LNQE01000956">
    <property type="protein sequence ID" value="KUG22569.1"/>
    <property type="molecule type" value="Genomic_DNA"/>
</dbReference>
<organism evidence="1">
    <name type="scientific">hydrocarbon metagenome</name>
    <dbReference type="NCBI Taxonomy" id="938273"/>
    <lineage>
        <taxon>unclassified sequences</taxon>
        <taxon>metagenomes</taxon>
        <taxon>ecological metagenomes</taxon>
    </lineage>
</organism>